<comment type="caution">
    <text evidence="1">The sequence shown here is derived from an EMBL/GenBank/DDBJ whole genome shotgun (WGS) entry which is preliminary data.</text>
</comment>
<dbReference type="Proteomes" id="UP001589891">
    <property type="component" value="Unassembled WGS sequence"/>
</dbReference>
<name>A0ABV6SJY8_AZOPA</name>
<evidence type="ECO:0000313" key="2">
    <source>
        <dbReference type="Proteomes" id="UP001589891"/>
    </source>
</evidence>
<evidence type="ECO:0000313" key="1">
    <source>
        <dbReference type="EMBL" id="MFC0709831.1"/>
    </source>
</evidence>
<accession>A0ABV6SJY8</accession>
<keyword evidence="2" id="KW-1185">Reference proteome</keyword>
<gene>
    <name evidence="1" type="ORF">ACFFGX_09595</name>
</gene>
<protein>
    <submittedName>
        <fullName evidence="1">Uncharacterized protein</fullName>
    </submittedName>
</protein>
<sequence length="73" mass="8889">RPRRSRKLAKSYLWGALDRSNRTENVPDFRRCTFLRSWRCSLWRFAQRDGRNFSEDFGSILKASFKSITYIYF</sequence>
<reference evidence="1 2" key="1">
    <citation type="submission" date="2024-09" db="EMBL/GenBank/DDBJ databases">
        <authorList>
            <person name="Sun Q."/>
            <person name="Mori K."/>
        </authorList>
    </citation>
    <scope>NUCLEOTIDE SEQUENCE [LARGE SCALE GENOMIC DNA]</scope>
    <source>
        <strain evidence="1 2">NCAIM B.01794</strain>
    </source>
</reference>
<proteinExistence type="predicted"/>
<dbReference type="RefSeq" id="WP_376945212.1">
    <property type="nucleotide sequence ID" value="NZ_JBHLSS010000051.1"/>
</dbReference>
<organism evidence="1 2">
    <name type="scientific">Azorhizophilus paspali</name>
    <name type="common">Azotobacter paspali</name>
    <dbReference type="NCBI Taxonomy" id="69963"/>
    <lineage>
        <taxon>Bacteria</taxon>
        <taxon>Pseudomonadati</taxon>
        <taxon>Pseudomonadota</taxon>
        <taxon>Gammaproteobacteria</taxon>
        <taxon>Pseudomonadales</taxon>
        <taxon>Pseudomonadaceae</taxon>
        <taxon>Azorhizophilus</taxon>
    </lineage>
</organism>
<dbReference type="EMBL" id="JBHLSS010000051">
    <property type="protein sequence ID" value="MFC0709831.1"/>
    <property type="molecule type" value="Genomic_DNA"/>
</dbReference>
<feature type="non-terminal residue" evidence="1">
    <location>
        <position position="1"/>
    </location>
</feature>